<protein>
    <recommendedName>
        <fullName evidence="2">Lipoprotein</fullName>
    </recommendedName>
</protein>
<dbReference type="EMBL" id="UOGG01000123">
    <property type="protein sequence ID" value="VAX30651.1"/>
    <property type="molecule type" value="Genomic_DNA"/>
</dbReference>
<evidence type="ECO:0000313" key="1">
    <source>
        <dbReference type="EMBL" id="VAX30651.1"/>
    </source>
</evidence>
<reference evidence="1" key="1">
    <citation type="submission" date="2018-06" db="EMBL/GenBank/DDBJ databases">
        <authorList>
            <person name="Zhirakovskaya E."/>
        </authorList>
    </citation>
    <scope>NUCLEOTIDE SEQUENCE</scope>
</reference>
<proteinExistence type="predicted"/>
<evidence type="ECO:0008006" key="2">
    <source>
        <dbReference type="Google" id="ProtNLM"/>
    </source>
</evidence>
<dbReference type="AlphaFoldDB" id="A0A3B1CVW4"/>
<sequence length="158" mass="18183">MKNPTLLIPLAFKATLACLLLTMLSACSNYALMNLQDNLQTNVYQYNKRFDGKMMDLSAAFVSSPLRKEFLIDSNEIKEKVTFFDRSILDMQYFDGDQPVRKTPGGAEKEFNKAVVTLRYQISILPSNQLKTVILDQTWVLSEKRWMVEPDLDAFLEK</sequence>
<dbReference type="PROSITE" id="PS51257">
    <property type="entry name" value="PROKAR_LIPOPROTEIN"/>
    <property type="match status" value="1"/>
</dbReference>
<accession>A0A3B1CVW4</accession>
<name>A0A3B1CVW4_9ZZZZ</name>
<gene>
    <name evidence="1" type="ORF">MNBD_NITROSPINAE05-468</name>
</gene>
<organism evidence="1">
    <name type="scientific">hydrothermal vent metagenome</name>
    <dbReference type="NCBI Taxonomy" id="652676"/>
    <lineage>
        <taxon>unclassified sequences</taxon>
        <taxon>metagenomes</taxon>
        <taxon>ecological metagenomes</taxon>
    </lineage>
</organism>